<dbReference type="Proteomes" id="UP000589520">
    <property type="component" value="Unassembled WGS sequence"/>
</dbReference>
<dbReference type="EMBL" id="JACCCW010000002">
    <property type="protein sequence ID" value="NYF80857.1"/>
    <property type="molecule type" value="Genomic_DNA"/>
</dbReference>
<dbReference type="RefSeq" id="WP_179492556.1">
    <property type="nucleotide sequence ID" value="NZ_JACCCW010000002.1"/>
</dbReference>
<evidence type="ECO:0000259" key="2">
    <source>
        <dbReference type="Pfam" id="PF03009"/>
    </source>
</evidence>
<protein>
    <recommendedName>
        <fullName evidence="2">GP-PDE domain-containing protein</fullName>
    </recommendedName>
</protein>
<name>A0A7Y9PJ52_9BACT</name>
<dbReference type="GO" id="GO:0006629">
    <property type="term" value="P:lipid metabolic process"/>
    <property type="evidence" value="ECO:0007669"/>
    <property type="project" value="InterPro"/>
</dbReference>
<feature type="domain" description="GP-PDE" evidence="2">
    <location>
        <begin position="64"/>
        <end position="97"/>
    </location>
</feature>
<dbReference type="GO" id="GO:0008081">
    <property type="term" value="F:phosphoric diester hydrolase activity"/>
    <property type="evidence" value="ECO:0007669"/>
    <property type="project" value="InterPro"/>
</dbReference>
<dbReference type="InterPro" id="IPR017946">
    <property type="entry name" value="PLC-like_Pdiesterase_TIM-brl"/>
</dbReference>
<sequence>MKLSLRYLLAIASIILTSSFPLYGQCPSAAITTARAQSGSNYNLNHIATEFKNPHSDLALITAHRGYWEYCPESTIEGFQAAIDYGIEEVEMDVRVSAPGSDSNGKSYPNGEIFLTHDWDLRGEAPGPLGVQADNNLYTLKPSQIESRTMVDRHGIASIDSAGEAVTMHSFTDLLTSYVARAKAQSGAIQASGGNVCGNTDGDAALLVRGAFLILDVKGGEKDWNNPVYGTPIPGMVGQYDTMQEAFRELGAFECQNNIDLSLSIAFKLSGNRMPTTAAEFQTDVNTNLVGGINDPYLILIVFDNDIAKSGYTAMLQDYRAHYGAYLGGDWQLTFPGNTLEPYVESERAAGYGVAGFQGNSAYPEGYRNSDATCLQSEDPLPPNPTPCNSQPLAWYASSSIDFLIPPPSLGISRMSAITTDNFKAALLYLNTIGMHNTTHIQ</sequence>
<comment type="caution">
    <text evidence="3">The sequence shown here is derived from an EMBL/GenBank/DDBJ whole genome shotgun (WGS) entry which is preliminary data.</text>
</comment>
<dbReference type="AlphaFoldDB" id="A0A7Y9PJ52"/>
<evidence type="ECO:0000256" key="1">
    <source>
        <dbReference type="SAM" id="SignalP"/>
    </source>
</evidence>
<reference evidence="3 4" key="1">
    <citation type="submission" date="2020-07" db="EMBL/GenBank/DDBJ databases">
        <title>Genomic Encyclopedia of Type Strains, Phase IV (KMG-V): Genome sequencing to study the core and pangenomes of soil and plant-associated prokaryotes.</title>
        <authorList>
            <person name="Whitman W."/>
        </authorList>
    </citation>
    <scope>NUCLEOTIDE SEQUENCE [LARGE SCALE GENOMIC DNA]</scope>
    <source>
        <strain evidence="3 4">X4EP2</strain>
    </source>
</reference>
<gene>
    <name evidence="3" type="ORF">HDF17_003177</name>
</gene>
<organism evidence="3 4">
    <name type="scientific">Granulicella arctica</name>
    <dbReference type="NCBI Taxonomy" id="940613"/>
    <lineage>
        <taxon>Bacteria</taxon>
        <taxon>Pseudomonadati</taxon>
        <taxon>Acidobacteriota</taxon>
        <taxon>Terriglobia</taxon>
        <taxon>Terriglobales</taxon>
        <taxon>Acidobacteriaceae</taxon>
        <taxon>Granulicella</taxon>
    </lineage>
</organism>
<feature type="signal peptide" evidence="1">
    <location>
        <begin position="1"/>
        <end position="24"/>
    </location>
</feature>
<dbReference type="SUPFAM" id="SSF51695">
    <property type="entry name" value="PLC-like phosphodiesterases"/>
    <property type="match status" value="1"/>
</dbReference>
<evidence type="ECO:0000313" key="4">
    <source>
        <dbReference type="Proteomes" id="UP000589520"/>
    </source>
</evidence>
<dbReference type="InterPro" id="IPR030395">
    <property type="entry name" value="GP_PDE_dom"/>
</dbReference>
<keyword evidence="1" id="KW-0732">Signal</keyword>
<feature type="chain" id="PRO_5031141341" description="GP-PDE domain-containing protein" evidence="1">
    <location>
        <begin position="25"/>
        <end position="442"/>
    </location>
</feature>
<keyword evidence="4" id="KW-1185">Reference proteome</keyword>
<dbReference type="Gene3D" id="3.20.20.190">
    <property type="entry name" value="Phosphatidylinositol (PI) phosphodiesterase"/>
    <property type="match status" value="1"/>
</dbReference>
<accession>A0A7Y9PJ52</accession>
<proteinExistence type="predicted"/>
<dbReference type="Pfam" id="PF03009">
    <property type="entry name" value="GDPD"/>
    <property type="match status" value="1"/>
</dbReference>
<evidence type="ECO:0000313" key="3">
    <source>
        <dbReference type="EMBL" id="NYF80857.1"/>
    </source>
</evidence>